<dbReference type="EMBL" id="JASBWS010000002">
    <property type="protein sequence ID" value="KAJ9117260.1"/>
    <property type="molecule type" value="Genomic_DNA"/>
</dbReference>
<protein>
    <submittedName>
        <fullName evidence="1">Uncharacterized protein</fullName>
    </submittedName>
</protein>
<name>A0ACC2X107_9TREE</name>
<dbReference type="Proteomes" id="UP001230649">
    <property type="component" value="Unassembled WGS sequence"/>
</dbReference>
<gene>
    <name evidence="1" type="ORF">QFC20_000405</name>
</gene>
<sequence length="312" mass="34101">MKEDIPTTQRAWKQFSRGKPKDVLRLVADAPVPIPAPGEVLVKVHSVALNPLGYKLMGSVPWPIARYPIVAENDFAGTIVDANGHTDWHVGQAAGLPIAGMTAYEGIVKRAKVHAGQRVFINGGSNAVGSIAIQIAKQRGATVVTCCSAAKLEFVLGLGADVVLDYTIDPLVSQLAKLDPFDVVMDCIGTISLYRGSTQFLKPKCPYIAVGIDMNGLSTWQTVKTVLQLARAVTPSYLGSVPRKFEIFYMVWDEKALKELADMVNRDEIHVPIDGEYGWEKGDVMKAYDRQMSARARGKIIIQMQQRGLKHA</sequence>
<accession>A0ACC2X107</accession>
<evidence type="ECO:0000313" key="2">
    <source>
        <dbReference type="Proteomes" id="UP001230649"/>
    </source>
</evidence>
<comment type="caution">
    <text evidence="1">The sequence shown here is derived from an EMBL/GenBank/DDBJ whole genome shotgun (WGS) entry which is preliminary data.</text>
</comment>
<evidence type="ECO:0000313" key="1">
    <source>
        <dbReference type="EMBL" id="KAJ9117260.1"/>
    </source>
</evidence>
<proteinExistence type="predicted"/>
<organism evidence="1 2">
    <name type="scientific">Naganishia adeliensis</name>
    <dbReference type="NCBI Taxonomy" id="92952"/>
    <lineage>
        <taxon>Eukaryota</taxon>
        <taxon>Fungi</taxon>
        <taxon>Dikarya</taxon>
        <taxon>Basidiomycota</taxon>
        <taxon>Agaricomycotina</taxon>
        <taxon>Tremellomycetes</taxon>
        <taxon>Filobasidiales</taxon>
        <taxon>Filobasidiaceae</taxon>
        <taxon>Naganishia</taxon>
    </lineage>
</organism>
<reference evidence="1" key="1">
    <citation type="submission" date="2023-04" db="EMBL/GenBank/DDBJ databases">
        <title>Draft Genome sequencing of Naganishia species isolated from polar environments using Oxford Nanopore Technology.</title>
        <authorList>
            <person name="Leo P."/>
            <person name="Venkateswaran K."/>
        </authorList>
    </citation>
    <scope>NUCLEOTIDE SEQUENCE</scope>
    <source>
        <strain evidence="1">MNA-CCFEE 5262</strain>
    </source>
</reference>
<keyword evidence="2" id="KW-1185">Reference proteome</keyword>